<dbReference type="GO" id="GO:0106310">
    <property type="term" value="F:protein serine kinase activity"/>
    <property type="evidence" value="ECO:0007669"/>
    <property type="project" value="RHEA"/>
</dbReference>
<protein>
    <recommendedName>
        <fullName evidence="16">alpha-1,2-Mannosidase</fullName>
        <ecNumber evidence="16">3.2.1.-</ecNumber>
    </recommendedName>
</protein>
<feature type="region of interest" description="Disordered" evidence="17">
    <location>
        <begin position="1049"/>
        <end position="1084"/>
    </location>
</feature>
<evidence type="ECO:0000259" key="21">
    <source>
        <dbReference type="PROSITE" id="PS51285"/>
    </source>
</evidence>
<dbReference type="GO" id="GO:0004674">
    <property type="term" value="F:protein serine/threonine kinase activity"/>
    <property type="evidence" value="ECO:0007669"/>
    <property type="project" value="UniProtKB-KW"/>
</dbReference>
<dbReference type="GO" id="GO:0044322">
    <property type="term" value="C:endoplasmic reticulum quality control compartment"/>
    <property type="evidence" value="ECO:0007669"/>
    <property type="project" value="GOC"/>
</dbReference>
<comment type="catalytic activity">
    <reaction evidence="11">
        <text>L-threonyl-[protein] + ATP = O-phospho-L-threonyl-[protein] + ADP + H(+)</text>
        <dbReference type="Rhea" id="RHEA:46608"/>
        <dbReference type="Rhea" id="RHEA-COMP:11060"/>
        <dbReference type="Rhea" id="RHEA-COMP:11605"/>
        <dbReference type="ChEBI" id="CHEBI:15378"/>
        <dbReference type="ChEBI" id="CHEBI:30013"/>
        <dbReference type="ChEBI" id="CHEBI:30616"/>
        <dbReference type="ChEBI" id="CHEBI:61977"/>
        <dbReference type="ChEBI" id="CHEBI:456216"/>
        <dbReference type="EC" id="2.7.11.1"/>
    </reaction>
</comment>
<dbReference type="PROSITE" id="PS00107">
    <property type="entry name" value="PROTEIN_KINASE_ATP"/>
    <property type="match status" value="1"/>
</dbReference>
<feature type="active site" evidence="13">
    <location>
        <position position="457"/>
    </location>
</feature>
<evidence type="ECO:0000256" key="2">
    <source>
        <dbReference type="ARBA" id="ARBA00007658"/>
    </source>
</evidence>
<dbReference type="EMBL" id="JQFK01000012">
    <property type="protein sequence ID" value="KGK39095.1"/>
    <property type="molecule type" value="Genomic_DNA"/>
</dbReference>
<dbReference type="GO" id="GO:0005509">
    <property type="term" value="F:calcium ion binding"/>
    <property type="evidence" value="ECO:0007669"/>
    <property type="project" value="InterPro"/>
</dbReference>
<dbReference type="SMART" id="SM00239">
    <property type="entry name" value="C2"/>
    <property type="match status" value="1"/>
</dbReference>
<comment type="cofactor">
    <cofactor evidence="14">
        <name>Ca(2+)</name>
        <dbReference type="ChEBI" id="CHEBI:29108"/>
    </cofactor>
</comment>
<feature type="active site" description="Proton donor" evidence="13">
    <location>
        <position position="155"/>
    </location>
</feature>
<evidence type="ECO:0000256" key="6">
    <source>
        <dbReference type="ARBA" id="ARBA00022741"/>
    </source>
</evidence>
<keyword evidence="14" id="KW-0479">Metal-binding</keyword>
<proteinExistence type="inferred from homology"/>
<dbReference type="InterPro" id="IPR000961">
    <property type="entry name" value="AGC-kinase_C"/>
</dbReference>
<dbReference type="SUPFAM" id="SSF49562">
    <property type="entry name" value="C2 domain (Calcium/lipid-binding domain, CaLB)"/>
    <property type="match status" value="1"/>
</dbReference>
<dbReference type="CDD" id="cd11651">
    <property type="entry name" value="YPK1_N_like"/>
    <property type="match status" value="1"/>
</dbReference>
<evidence type="ECO:0000313" key="22">
    <source>
        <dbReference type="EMBL" id="KGK39095.1"/>
    </source>
</evidence>
<dbReference type="PANTHER" id="PTHR45679:SF5">
    <property type="entry name" value="ER DEGRADATION-ENHANCING ALPHA-MANNOSIDASE-LIKE PROTEIN 1"/>
    <property type="match status" value="1"/>
</dbReference>
<dbReference type="SUPFAM" id="SSF56112">
    <property type="entry name" value="Protein kinase-like (PK-like)"/>
    <property type="match status" value="1"/>
</dbReference>
<evidence type="ECO:0000256" key="10">
    <source>
        <dbReference type="ARBA" id="ARBA00023180"/>
    </source>
</evidence>
<dbReference type="InterPro" id="IPR035892">
    <property type="entry name" value="C2_domain_sf"/>
</dbReference>
<feature type="binding site" evidence="15">
    <location>
        <position position="1211"/>
    </location>
    <ligand>
        <name>ATP</name>
        <dbReference type="ChEBI" id="CHEBI:30616"/>
    </ligand>
</feature>
<dbReference type="PRINTS" id="PR00747">
    <property type="entry name" value="GLYHDRLASE47"/>
</dbReference>
<dbReference type="GO" id="GO:1904380">
    <property type="term" value="P:endoplasmic reticulum mannose trimming"/>
    <property type="evidence" value="ECO:0007669"/>
    <property type="project" value="InterPro"/>
</dbReference>
<dbReference type="eggNOG" id="KOG2429">
    <property type="taxonomic scope" value="Eukaryota"/>
</dbReference>
<dbReference type="VEuPathDB" id="FungiDB:C5L36_0B03830"/>
<keyword evidence="9 15" id="KW-0067">ATP-binding</keyword>
<dbReference type="GO" id="GO:0036503">
    <property type="term" value="P:ERAD pathway"/>
    <property type="evidence" value="ECO:0007669"/>
    <property type="project" value="UniProtKB-ARBA"/>
</dbReference>
<dbReference type="InterPro" id="IPR000719">
    <property type="entry name" value="Prot_kinase_dom"/>
</dbReference>
<keyword evidence="6 15" id="KW-0547">Nucleotide-binding</keyword>
<dbReference type="InterPro" id="IPR036026">
    <property type="entry name" value="Seven-hairpin_glycosidases"/>
</dbReference>
<evidence type="ECO:0000259" key="19">
    <source>
        <dbReference type="PROSITE" id="PS50004"/>
    </source>
</evidence>
<dbReference type="InterPro" id="IPR011009">
    <property type="entry name" value="Kinase-like_dom_sf"/>
</dbReference>
<dbReference type="EC" id="3.2.1.-" evidence="16"/>
<dbReference type="InterPro" id="IPR017892">
    <property type="entry name" value="Pkinase_C"/>
</dbReference>
<dbReference type="Gene3D" id="1.10.510.10">
    <property type="entry name" value="Transferase(Phosphotransferase) domain 1"/>
    <property type="match status" value="1"/>
</dbReference>
<keyword evidence="4" id="KW-0597">Phosphoprotein</keyword>
<evidence type="ECO:0000256" key="14">
    <source>
        <dbReference type="PIRSR" id="PIRSR601382-2"/>
    </source>
</evidence>
<dbReference type="GO" id="GO:0005524">
    <property type="term" value="F:ATP binding"/>
    <property type="evidence" value="ECO:0007669"/>
    <property type="project" value="UniProtKB-UniRule"/>
</dbReference>
<feature type="binding site" evidence="14">
    <location>
        <position position="541"/>
    </location>
    <ligand>
        <name>Ca(2+)</name>
        <dbReference type="ChEBI" id="CHEBI:29108"/>
    </ligand>
</feature>
<dbReference type="GO" id="GO:0004571">
    <property type="term" value="F:mannosyl-oligosaccharide 1,2-alpha-mannosidase activity"/>
    <property type="evidence" value="ECO:0007669"/>
    <property type="project" value="InterPro"/>
</dbReference>
<comment type="caution">
    <text evidence="22">The sequence shown here is derived from an EMBL/GenBank/DDBJ whole genome shotgun (WGS) entry which is preliminary data.</text>
</comment>
<comment type="similarity">
    <text evidence="2 16">Belongs to the glycosyl hydrolase 47 family.</text>
</comment>
<keyword evidence="8" id="KW-0256">Endoplasmic reticulum</keyword>
<keyword evidence="16" id="KW-0326">Glycosidase</keyword>
<feature type="active site" evidence="13">
    <location>
        <position position="310"/>
    </location>
</feature>
<dbReference type="Gene3D" id="2.60.40.150">
    <property type="entry name" value="C2 domain"/>
    <property type="match status" value="1"/>
</dbReference>
<dbReference type="FunFam" id="3.30.200.20:FF:000116">
    <property type="entry name" value="Non-specific serine/threonine protein kinase"/>
    <property type="match status" value="1"/>
</dbReference>
<dbReference type="eggNOG" id="KOG0598">
    <property type="taxonomic scope" value="Eukaryota"/>
</dbReference>
<evidence type="ECO:0000256" key="18">
    <source>
        <dbReference type="SAM" id="SignalP"/>
    </source>
</evidence>
<feature type="compositionally biased region" description="Polar residues" evidence="17">
    <location>
        <begin position="1069"/>
        <end position="1084"/>
    </location>
</feature>
<dbReference type="PROSITE" id="PS50011">
    <property type="entry name" value="PROTEIN_KINASE_DOM"/>
    <property type="match status" value="1"/>
</dbReference>
<dbReference type="SMART" id="SM00220">
    <property type="entry name" value="S_TKc"/>
    <property type="match status" value="1"/>
</dbReference>
<feature type="compositionally biased region" description="Acidic residues" evidence="17">
    <location>
        <begin position="1535"/>
        <end position="1555"/>
    </location>
</feature>
<evidence type="ECO:0000256" key="8">
    <source>
        <dbReference type="ARBA" id="ARBA00022824"/>
    </source>
</evidence>
<feature type="chain" id="PRO_5001959435" description="alpha-1,2-Mannosidase" evidence="18">
    <location>
        <begin position="25"/>
        <end position="1567"/>
    </location>
</feature>
<dbReference type="VEuPathDB" id="FungiDB:C5L36_0B03840"/>
<dbReference type="Gene3D" id="1.50.10.10">
    <property type="match status" value="1"/>
</dbReference>
<dbReference type="InterPro" id="IPR017441">
    <property type="entry name" value="Protein_kinase_ATP_BS"/>
</dbReference>
<comment type="catalytic activity">
    <reaction evidence="12">
        <text>L-seryl-[protein] + ATP = O-phospho-L-seryl-[protein] + ADP + H(+)</text>
        <dbReference type="Rhea" id="RHEA:17989"/>
        <dbReference type="Rhea" id="RHEA-COMP:9863"/>
        <dbReference type="Rhea" id="RHEA-COMP:11604"/>
        <dbReference type="ChEBI" id="CHEBI:15378"/>
        <dbReference type="ChEBI" id="CHEBI:29999"/>
        <dbReference type="ChEBI" id="CHEBI:30616"/>
        <dbReference type="ChEBI" id="CHEBI:83421"/>
        <dbReference type="ChEBI" id="CHEBI:456216"/>
        <dbReference type="EC" id="2.7.11.1"/>
    </reaction>
</comment>
<gene>
    <name evidence="22" type="ORF">JL09_g1714</name>
</gene>
<dbReference type="InterPro" id="IPR000008">
    <property type="entry name" value="C2_dom"/>
</dbReference>
<dbReference type="PROSITE" id="PS00108">
    <property type="entry name" value="PROTEIN_KINASE_ST"/>
    <property type="match status" value="1"/>
</dbReference>
<feature type="compositionally biased region" description="Polar residues" evidence="17">
    <location>
        <begin position="970"/>
        <end position="987"/>
    </location>
</feature>
<dbReference type="Gene3D" id="3.30.200.20">
    <property type="entry name" value="Phosphorylase Kinase, domain 1"/>
    <property type="match status" value="1"/>
</dbReference>
<dbReference type="GO" id="GO:0005975">
    <property type="term" value="P:carbohydrate metabolic process"/>
    <property type="evidence" value="ECO:0007669"/>
    <property type="project" value="InterPro"/>
</dbReference>
<dbReference type="HOGENOM" id="CLU_245631_0_0_1"/>
<dbReference type="GO" id="GO:0016020">
    <property type="term" value="C:membrane"/>
    <property type="evidence" value="ECO:0007669"/>
    <property type="project" value="InterPro"/>
</dbReference>
<dbReference type="GO" id="GO:0030447">
    <property type="term" value="P:filamentous growth"/>
    <property type="evidence" value="ECO:0007669"/>
    <property type="project" value="UniProtKB-ARBA"/>
</dbReference>
<evidence type="ECO:0000256" key="5">
    <source>
        <dbReference type="ARBA" id="ARBA00022679"/>
    </source>
</evidence>
<dbReference type="Pfam" id="PF01532">
    <property type="entry name" value="Glyco_hydro_47"/>
    <property type="match status" value="1"/>
</dbReference>
<evidence type="ECO:0000256" key="1">
    <source>
        <dbReference type="ARBA" id="ARBA00004240"/>
    </source>
</evidence>
<feature type="domain" description="C2" evidence="19">
    <location>
        <begin position="998"/>
        <end position="1138"/>
    </location>
</feature>
<dbReference type="InterPro" id="IPR044674">
    <property type="entry name" value="EDEM1/2/3"/>
</dbReference>
<feature type="compositionally biased region" description="Basic and acidic residues" evidence="17">
    <location>
        <begin position="1053"/>
        <end position="1064"/>
    </location>
</feature>
<evidence type="ECO:0000259" key="20">
    <source>
        <dbReference type="PROSITE" id="PS50011"/>
    </source>
</evidence>
<feature type="signal peptide" evidence="18">
    <location>
        <begin position="1"/>
        <end position="24"/>
    </location>
</feature>
<feature type="region of interest" description="Disordered" evidence="17">
    <location>
        <begin position="1520"/>
        <end position="1555"/>
    </location>
</feature>
<name>A0A099P2D6_PICKU</name>
<evidence type="ECO:0000256" key="3">
    <source>
        <dbReference type="ARBA" id="ARBA00022527"/>
    </source>
</evidence>
<keyword evidence="3" id="KW-0723">Serine/threonine-protein kinase</keyword>
<evidence type="ECO:0000313" key="23">
    <source>
        <dbReference type="Proteomes" id="UP000029867"/>
    </source>
</evidence>
<keyword evidence="7" id="KW-0418">Kinase</keyword>
<dbReference type="SMART" id="SM00133">
    <property type="entry name" value="S_TK_X"/>
    <property type="match status" value="1"/>
</dbReference>
<dbReference type="Pfam" id="PF00433">
    <property type="entry name" value="Pkinase_C"/>
    <property type="match status" value="1"/>
</dbReference>
<dbReference type="PANTHER" id="PTHR45679">
    <property type="entry name" value="ER DEGRADATION-ENHANCING ALPHA-MANNOSIDASE-LIKE PROTEIN 2"/>
    <property type="match status" value="1"/>
</dbReference>
<reference evidence="23" key="1">
    <citation type="journal article" date="2014" name="Microb. Cell Fact.">
        <title>Exploiting Issatchenkia orientalis SD108 for succinic acid production.</title>
        <authorList>
            <person name="Xiao H."/>
            <person name="Shao Z."/>
            <person name="Jiang Y."/>
            <person name="Dole S."/>
            <person name="Zhao H."/>
        </authorList>
    </citation>
    <scope>NUCLEOTIDE SEQUENCE [LARGE SCALE GENOMIC DNA]</scope>
    <source>
        <strain evidence="23">SD108</strain>
    </source>
</reference>
<evidence type="ECO:0000256" key="9">
    <source>
        <dbReference type="ARBA" id="ARBA00022840"/>
    </source>
</evidence>
<sequence length="1567" mass="180458">MSSGSYPLVWPILLLLPLLTSVYCADYNAEYFQKYTYKSKYNDSAIFQSTYTKKHLSVLKNETRDLFEYAWDKYMEFGFPYDEVRPLDCKPNKRDSQNKFNTVKNDAMGNYSATLFDSMDTFIIMGNKDKFAEILELIKETYKDFEIDSTIQVFETNIRILGSLLSAHLYAIDPRRGFTIDGYDGFLLKLAYDLGKRLIVTFQHENDEYYSGDEYLKYFVFNYPRTNLKYGPKIDTKLKVEQCTAGATTLTLEFGLLSRLTNDTIFEDISRRTVLDFWSRRTKLDLIPWGFDTSLRAFDDPTTGIGASIDSFYEYALKYSILFNDDLFYDIWLNSYSALLTHSQNNDGIFANLNANNGLATSEWIDSLSAFFPGLQVLSGDLDNAQKLHKVYFKLWNNYGAIPERWNFMPFRSETYFSHLTRGYKDGDLIPGLDDAMTNVVLLKNSIGLEWYPLRPEFIESTYHLYRATKDPFYLRIGEDFLERLREHSIAPCGFTGSLDITTDKPHTREESFVLSETLKYLYLLFDVENKVQQGNTVFTTEGHPFWYDKSLNLYNPLAASSLEEMNKWDEKTVQANEGILNKFFHQETFNLNREFSRLREKFYANIDKVDPIIHRISDFYSTIPTEDGGIERNYGKRLRVTEREYWSFKNHDQTRMESMLSNQLKGENLKIVKDYLGLNTCQLPQVSPFIQSALLSEDKEFYRLDWVYAMTLRRPPYMPNGRELEVEEGFYQRFVDGYSTCDVEEHSQVWELLISSDDTFNVSPIYRFNYSDDIYLPELEGLRIQLKQLQKQSDNNRILAAYSYTMSDFAKNLFGFGKQKTQSPDATANMNSSNGAINNQFKSNEHHNTNAVRRVVSNSGFPAEILPHATPTIGLNEKSYAMGTTIKDPTALNRSITQFDQSQDKYTQSQSSNLTAQLSNNNSQSLNNENTDLNNHTNEQILHNKQEHNHNMNNNNLNLNLNHSNNDNQQPPQINVSEDSQQSHGQHKYYSSLNKIQGYSIANASDAYDSVQRGKLRIVIEEAVGLNVKSPHSQPYVVCTFESSEIVTQRPESYDPRSHDFSHKANHRTNSNSSKTSLSGEYNPANPSWQHTAIFDVIGAKSQLQVSVYDTALDGNFLGHVSIFPKTIDDSRVERWYDLQPRLPDEPVAGKIRIKLEYSNIRKRHYGPNDFEILRLLGKGTFGQVFQVKKKDSKRIYAMKVLSKQVIVKKKEIAHTIGERNILVRTATTESPFIVGLKFSFQTPTDLYLVTDFMSGGELFWHLQKEGRFSEERAKFYIAELVLALEHLHDNDIVYRDLKPENILLDANGHIALCDFGLSKANLSNDGTTNTFCGTTEYLAPEVLLDESGYTKMVDFWSLGVLIFEMCCGWSPFYAENTQQMYKNIAFGKVRFPKEVLSQEGRSFVKGLLNRNPKHRLGAINDARELRAHPFFHDINWGNLREKKIAPPFVPYIANELDTSNFDPEFTNASTSAINKQLFMGTTPLSQAVQENFKGFTYVDESTMFDHFNPSMGRRGSYKPQYGSFIPGNPNLPPDEEVVDEVSEIEEENQDDMDLDDEFVNGQFDL</sequence>
<dbReference type="Proteomes" id="UP000029867">
    <property type="component" value="Unassembled WGS sequence"/>
</dbReference>
<dbReference type="InterPro" id="IPR012341">
    <property type="entry name" value="6hp_glycosidase-like_sf"/>
</dbReference>
<evidence type="ECO:0000256" key="13">
    <source>
        <dbReference type="PIRSR" id="PIRSR601382-1"/>
    </source>
</evidence>
<evidence type="ECO:0000256" key="17">
    <source>
        <dbReference type="SAM" id="MobiDB-lite"/>
    </source>
</evidence>
<evidence type="ECO:0000256" key="12">
    <source>
        <dbReference type="ARBA" id="ARBA00048679"/>
    </source>
</evidence>
<dbReference type="PROSITE" id="PS51285">
    <property type="entry name" value="AGC_KINASE_CTER"/>
    <property type="match status" value="1"/>
</dbReference>
<evidence type="ECO:0000256" key="15">
    <source>
        <dbReference type="PROSITE-ProRule" id="PRU10141"/>
    </source>
</evidence>
<feature type="domain" description="AGC-kinase C-terminal" evidence="21">
    <location>
        <begin position="1434"/>
        <end position="1509"/>
    </location>
</feature>
<keyword evidence="16" id="KW-0378">Hydrolase</keyword>
<evidence type="ECO:0000256" key="16">
    <source>
        <dbReference type="RuleBase" id="RU361193"/>
    </source>
</evidence>
<dbReference type="InterPro" id="IPR008271">
    <property type="entry name" value="Ser/Thr_kinase_AS"/>
</dbReference>
<keyword evidence="14" id="KW-0106">Calcium</keyword>
<keyword evidence="10" id="KW-0325">Glycoprotein</keyword>
<feature type="domain" description="Protein kinase" evidence="20">
    <location>
        <begin position="1172"/>
        <end position="1433"/>
    </location>
</feature>
<feature type="active site" description="Proton donor" evidence="13">
    <location>
        <position position="404"/>
    </location>
</feature>
<keyword evidence="18" id="KW-0732">Signal</keyword>
<dbReference type="FunFam" id="1.10.510.10:FF:000008">
    <property type="entry name" value="Non-specific serine/threonine protein kinase"/>
    <property type="match status" value="1"/>
</dbReference>
<evidence type="ECO:0000256" key="7">
    <source>
        <dbReference type="ARBA" id="ARBA00022777"/>
    </source>
</evidence>
<organism evidence="22 23">
    <name type="scientific">Pichia kudriavzevii</name>
    <name type="common">Yeast</name>
    <name type="synonym">Issatchenkia orientalis</name>
    <dbReference type="NCBI Taxonomy" id="4909"/>
    <lineage>
        <taxon>Eukaryota</taxon>
        <taxon>Fungi</taxon>
        <taxon>Dikarya</taxon>
        <taxon>Ascomycota</taxon>
        <taxon>Saccharomycotina</taxon>
        <taxon>Pichiomycetes</taxon>
        <taxon>Pichiales</taxon>
        <taxon>Pichiaceae</taxon>
        <taxon>Pichia</taxon>
    </lineage>
</organism>
<feature type="region of interest" description="Disordered" evidence="17">
    <location>
        <begin position="950"/>
        <end position="987"/>
    </location>
</feature>
<keyword evidence="5" id="KW-0808">Transferase</keyword>
<evidence type="ECO:0000256" key="11">
    <source>
        <dbReference type="ARBA" id="ARBA00047899"/>
    </source>
</evidence>
<comment type="subcellular location">
    <subcellularLocation>
        <location evidence="1">Endoplasmic reticulum</location>
    </subcellularLocation>
</comment>
<evidence type="ECO:0000256" key="4">
    <source>
        <dbReference type="ARBA" id="ARBA00022553"/>
    </source>
</evidence>
<accession>A0A099P2D6</accession>
<dbReference type="InterPro" id="IPR001382">
    <property type="entry name" value="Glyco_hydro_47"/>
</dbReference>
<feature type="compositionally biased region" description="Low complexity" evidence="17">
    <location>
        <begin position="952"/>
        <end position="969"/>
    </location>
</feature>
<dbReference type="PROSITE" id="PS50004">
    <property type="entry name" value="C2"/>
    <property type="match status" value="1"/>
</dbReference>
<dbReference type="SUPFAM" id="SSF48225">
    <property type="entry name" value="Seven-hairpin glycosidases"/>
    <property type="match status" value="1"/>
</dbReference>
<dbReference type="Pfam" id="PF00069">
    <property type="entry name" value="Pkinase"/>
    <property type="match status" value="1"/>
</dbReference>